<dbReference type="Gene3D" id="3.40.50.880">
    <property type="match status" value="1"/>
</dbReference>
<dbReference type="FunFam" id="3.40.50.880:FF:000030">
    <property type="entry name" value="Gamma-glutamyl-gamma-aminobutyrate hydrolase PuuD"/>
    <property type="match status" value="1"/>
</dbReference>
<dbReference type="PANTHER" id="PTHR43235">
    <property type="entry name" value="GLUTAMINE AMIDOTRANSFERASE PB2B2.05-RELATED"/>
    <property type="match status" value="1"/>
</dbReference>
<dbReference type="InterPro" id="IPR011697">
    <property type="entry name" value="Peptidase_C26"/>
</dbReference>
<dbReference type="InterPro" id="IPR029062">
    <property type="entry name" value="Class_I_gatase-like"/>
</dbReference>
<dbReference type="PROSITE" id="PS51273">
    <property type="entry name" value="GATASE_TYPE_1"/>
    <property type="match status" value="1"/>
</dbReference>
<dbReference type="CDD" id="cd01745">
    <property type="entry name" value="GATase1_2"/>
    <property type="match status" value="1"/>
</dbReference>
<dbReference type="EMBL" id="DSXR01000035">
    <property type="protein sequence ID" value="HGS86489.1"/>
    <property type="molecule type" value="Genomic_DNA"/>
</dbReference>
<dbReference type="GO" id="GO:0006598">
    <property type="term" value="P:polyamine catabolic process"/>
    <property type="evidence" value="ECO:0007669"/>
    <property type="project" value="TreeGrafter"/>
</dbReference>
<dbReference type="InterPro" id="IPR044668">
    <property type="entry name" value="PuuD-like"/>
</dbReference>
<dbReference type="PANTHER" id="PTHR43235:SF1">
    <property type="entry name" value="GLUTAMINE AMIDOTRANSFERASE PB2B2.05-RELATED"/>
    <property type="match status" value="1"/>
</dbReference>
<reference evidence="1" key="1">
    <citation type="journal article" date="2020" name="mSystems">
        <title>Genome- and Community-Level Interaction Insights into Carbon Utilization and Element Cycling Functions of Hydrothermarchaeota in Hydrothermal Sediment.</title>
        <authorList>
            <person name="Zhou Z."/>
            <person name="Liu Y."/>
            <person name="Xu W."/>
            <person name="Pan J."/>
            <person name="Luo Z.H."/>
            <person name="Li M."/>
        </authorList>
    </citation>
    <scope>NUCLEOTIDE SEQUENCE [LARGE SCALE GENOMIC DNA]</scope>
    <source>
        <strain evidence="1">SpSt-556</strain>
    </source>
</reference>
<comment type="caution">
    <text evidence="1">The sequence shown here is derived from an EMBL/GenBank/DDBJ whole genome shotgun (WGS) entry which is preliminary data.</text>
</comment>
<dbReference type="AlphaFoldDB" id="A0A7C4Q2K2"/>
<dbReference type="SUPFAM" id="SSF52317">
    <property type="entry name" value="Class I glutamine amidotransferase-like"/>
    <property type="match status" value="1"/>
</dbReference>
<dbReference type="GO" id="GO:0005829">
    <property type="term" value="C:cytosol"/>
    <property type="evidence" value="ECO:0007669"/>
    <property type="project" value="TreeGrafter"/>
</dbReference>
<dbReference type="GO" id="GO:0033969">
    <property type="term" value="F:gamma-glutamyl-gamma-aminobutyrate hydrolase activity"/>
    <property type="evidence" value="ECO:0007669"/>
    <property type="project" value="TreeGrafter"/>
</dbReference>
<proteinExistence type="predicted"/>
<gene>
    <name evidence="1" type="ORF">ENT17_02615</name>
</gene>
<sequence>MSHLPMKTPLIGLSTERLIIHDPIVSVGAKEAYARAILKAGGIPLLIPVGLSLTQLRELFQRLDGILLVGGGDLDPALFNGEPHPRVYDVDPARDEMEIELVRMAARDQKPLLGICRGAQVINVALGGSLYTDIADQLKGALKHDYFPGYPRDTLAHKVKIMDRTRLEKIIGEDEIQVNSLHHQGLARIGEELRVSAWSPDGLAEAVELLGHRFLMGVQWHPEWLTQNPRHFALFDSFIQAAGENEA</sequence>
<protein>
    <submittedName>
        <fullName evidence="1">Gamma-glutamyl-gamma-aminobutyrate hydrolase family protein</fullName>
    </submittedName>
</protein>
<evidence type="ECO:0000313" key="1">
    <source>
        <dbReference type="EMBL" id="HGS86489.1"/>
    </source>
</evidence>
<name>A0A7C4Q2K2_9CHLR</name>
<organism evidence="1">
    <name type="scientific">Bellilinea caldifistulae</name>
    <dbReference type="NCBI Taxonomy" id="360411"/>
    <lineage>
        <taxon>Bacteria</taxon>
        <taxon>Bacillati</taxon>
        <taxon>Chloroflexota</taxon>
        <taxon>Anaerolineae</taxon>
        <taxon>Anaerolineales</taxon>
        <taxon>Anaerolineaceae</taxon>
        <taxon>Bellilinea</taxon>
    </lineage>
</organism>
<dbReference type="Pfam" id="PF07722">
    <property type="entry name" value="Peptidase_C26"/>
    <property type="match status" value="1"/>
</dbReference>
<keyword evidence="1" id="KW-0378">Hydrolase</keyword>
<accession>A0A7C4Q2K2</accession>